<evidence type="ECO:0000256" key="1">
    <source>
        <dbReference type="ARBA" id="ARBA00010529"/>
    </source>
</evidence>
<proteinExistence type="inferred from homology"/>
<evidence type="ECO:0000256" key="2">
    <source>
        <dbReference type="ARBA" id="ARBA00023125"/>
    </source>
</evidence>
<keyword evidence="5" id="KW-1185">Reference proteome</keyword>
<dbReference type="GO" id="GO:0030527">
    <property type="term" value="F:structural constituent of chromatin"/>
    <property type="evidence" value="ECO:0007669"/>
    <property type="project" value="InterPro"/>
</dbReference>
<dbReference type="PROSITE" id="PS00045">
    <property type="entry name" value="HISTONE_LIKE"/>
    <property type="match status" value="1"/>
</dbReference>
<evidence type="ECO:0000313" key="5">
    <source>
        <dbReference type="Proteomes" id="UP000261875"/>
    </source>
</evidence>
<dbReference type="InterPro" id="IPR010992">
    <property type="entry name" value="IHF-like_DNA-bd_dom_sf"/>
</dbReference>
<dbReference type="InterPro" id="IPR020816">
    <property type="entry name" value="Histone-like_DNA-bd_CS"/>
</dbReference>
<keyword evidence="2" id="KW-0238">DNA-binding</keyword>
<dbReference type="SMART" id="SM00411">
    <property type="entry name" value="BHL"/>
    <property type="match status" value="1"/>
</dbReference>
<sequence length="101" mass="11391">MIETPKKKPEVPKSVLIKRIADKETRLPNKVVAEVVTEMLNHVVGTLARGEHMEVRGFGSLKLRHRARRCARNPKTGEPVEMDCKCVPHFKPGKGLREAVK</sequence>
<evidence type="ECO:0000313" key="4">
    <source>
        <dbReference type="EMBL" id="AWK14590.1"/>
    </source>
</evidence>
<dbReference type="Pfam" id="PF00216">
    <property type="entry name" value="Bac_DNA_binding"/>
    <property type="match status" value="1"/>
</dbReference>
<organism evidence="4 5">
    <name type="scientific">Candidatus Fukatsuia symbiotica</name>
    <dbReference type="NCBI Taxonomy" id="1878942"/>
    <lineage>
        <taxon>Bacteria</taxon>
        <taxon>Pseudomonadati</taxon>
        <taxon>Pseudomonadota</taxon>
        <taxon>Gammaproteobacteria</taxon>
        <taxon>Enterobacterales</taxon>
        <taxon>Yersiniaceae</taxon>
        <taxon>Candidatus Fukatsuia</taxon>
    </lineage>
</organism>
<dbReference type="OrthoDB" id="9804203at2"/>
<dbReference type="RefSeq" id="WP_072550162.1">
    <property type="nucleotide sequence ID" value="NZ_CP021659.1"/>
</dbReference>
<gene>
    <name evidence="4" type="ORF">CCS41_09060</name>
</gene>
<dbReference type="AlphaFoldDB" id="A0A2U8I610"/>
<dbReference type="Proteomes" id="UP000261875">
    <property type="component" value="Chromosome"/>
</dbReference>
<dbReference type="PANTHER" id="PTHR33175:SF5">
    <property type="entry name" value="INTEGRATION HOST FACTOR SUBUNIT BETA"/>
    <property type="match status" value="1"/>
</dbReference>
<comment type="similarity">
    <text evidence="1 3">Belongs to the bacterial histone-like protein family.</text>
</comment>
<dbReference type="InterPro" id="IPR000119">
    <property type="entry name" value="Hist_DNA-bd"/>
</dbReference>
<dbReference type="SUPFAM" id="SSF47729">
    <property type="entry name" value="IHF-like DNA-binding proteins"/>
    <property type="match status" value="1"/>
</dbReference>
<name>A0A2U8I610_9GAMM</name>
<dbReference type="GO" id="GO:0003677">
    <property type="term" value="F:DNA binding"/>
    <property type="evidence" value="ECO:0007669"/>
    <property type="project" value="UniProtKB-KW"/>
</dbReference>
<dbReference type="CDD" id="cd13836">
    <property type="entry name" value="IHF_B"/>
    <property type="match status" value="1"/>
</dbReference>
<evidence type="ECO:0000256" key="3">
    <source>
        <dbReference type="RuleBase" id="RU003939"/>
    </source>
</evidence>
<dbReference type="Gene3D" id="4.10.520.10">
    <property type="entry name" value="IHF-like DNA-binding proteins"/>
    <property type="match status" value="1"/>
</dbReference>
<dbReference type="GO" id="GO:0005829">
    <property type="term" value="C:cytosol"/>
    <property type="evidence" value="ECO:0007669"/>
    <property type="project" value="TreeGrafter"/>
</dbReference>
<evidence type="ECO:0008006" key="6">
    <source>
        <dbReference type="Google" id="ProtNLM"/>
    </source>
</evidence>
<dbReference type="STRING" id="1878942.GCA_900128755_01468"/>
<reference evidence="4 5" key="1">
    <citation type="submission" date="2017-05" db="EMBL/GenBank/DDBJ databases">
        <title>Genome sequence of Candidatus Fukatsuia symbiotica and Candidatus Hamiltonella defensa from Acyrthosiphon pisum strain 5D.</title>
        <authorList>
            <person name="Patel V.A."/>
            <person name="Chevignon G."/>
            <person name="Russell J.A."/>
            <person name="Oliver K.M."/>
        </authorList>
    </citation>
    <scope>NUCLEOTIDE SEQUENCE [LARGE SCALE GENOMIC DNA]</scope>
    <source>
        <strain evidence="4 5">5D</strain>
    </source>
</reference>
<dbReference type="KEGG" id="fsm:CCS41_09060"/>
<dbReference type="EMBL" id="CP021659">
    <property type="protein sequence ID" value="AWK14590.1"/>
    <property type="molecule type" value="Genomic_DNA"/>
</dbReference>
<accession>A0A2U8I610</accession>
<dbReference type="PRINTS" id="PR01727">
    <property type="entry name" value="DNABINDINGHU"/>
</dbReference>
<protein>
    <recommendedName>
        <fullName evidence="6">Integration host factor subunit beta</fullName>
    </recommendedName>
</protein>
<dbReference type="PANTHER" id="PTHR33175">
    <property type="entry name" value="DNA-BINDING PROTEIN HU"/>
    <property type="match status" value="1"/>
</dbReference>